<dbReference type="PROSITE" id="PS50103">
    <property type="entry name" value="ZF_C3H1"/>
    <property type="match status" value="1"/>
</dbReference>
<sequence length="641" mass="71567">MASDGSGVPSGSPEDHRDEGTHPTDTPSPGAGVPADPNNAKDTLKATAERYEDGVNVCQFFLMGKCHFGHRCRLSHSDPSLDDSGAVSPDQDDTQDGEKTEKHRKKKGKVKKPKKPEHEGREVNKKPRMRTADDVISRILWDSSVDASEFVVGYVDRFLGVLERPFCDFNWDTNPCDCDYSTELALPRHRIQYFTYRGHRVWDRHSRTDRVFGSTGQSLAPPFGGEEEVKEMNAEVQEQQPDCLKTTEEQPPAVNGQEEGETEERAQTENTHLEEEEQNEMNIHTPDSTQPAPKCRGDASQQQQESRGACVVEEAANRHEASTDQEEGVTVKEEGEGETLAEWQESWDGNEDASSHLGALNIGQDPSAPLEQREEKRGGRPPKKRPTHFITFKANTPAILSCFQQLQEEISSVLPSSAPHWQTASSLHVALCLLVLHGPAEVAAAGEILRQFAHLDRNPPVAVTFPVKLKHFNGKVLYLSPQPQLHLQQLNSSLQEAYRKEGLLHRDSYNPRYHLTLAKKRREKPPNTTDRGWRREPVAVENGCHDNGAQLYPFTVAGSISRLCWSCPVYQPSLLLSPSCWFSPSLYTTAAVTVATGAKDQKRRRRMKMAAQVTVTAGRRGEASAESHGWRWRLSRCAVLP</sequence>
<evidence type="ECO:0000256" key="2">
    <source>
        <dbReference type="SAM" id="MobiDB-lite"/>
    </source>
</evidence>
<dbReference type="Pfam" id="PF04457">
    <property type="entry name" value="MJ1316"/>
    <property type="match status" value="1"/>
</dbReference>
<dbReference type="Gene3D" id="3.90.1140.10">
    <property type="entry name" value="Cyclic phosphodiesterase"/>
    <property type="match status" value="1"/>
</dbReference>
<feature type="region of interest" description="Disordered" evidence="2">
    <location>
        <begin position="1"/>
        <end position="43"/>
    </location>
</feature>
<feature type="region of interest" description="Disordered" evidence="2">
    <location>
        <begin position="233"/>
        <end position="388"/>
    </location>
</feature>
<dbReference type="InterPro" id="IPR000571">
    <property type="entry name" value="Znf_CCCH"/>
</dbReference>
<feature type="zinc finger region" description="C3H1-type" evidence="1">
    <location>
        <begin position="52"/>
        <end position="79"/>
    </location>
</feature>
<feature type="compositionally biased region" description="Basic and acidic residues" evidence="2">
    <location>
        <begin position="13"/>
        <end position="22"/>
    </location>
</feature>
<dbReference type="InterPro" id="IPR042653">
    <property type="entry name" value="Leng9"/>
</dbReference>
<protein>
    <submittedName>
        <fullName evidence="4">Leukocyte receptor cluster member 9 isoform X1</fullName>
    </submittedName>
</protein>
<reference evidence="4" key="1">
    <citation type="submission" date="2022-08" db="EMBL/GenBank/DDBJ databases">
        <title>Genome sequencing of akame (Lates japonicus).</title>
        <authorList>
            <person name="Hashiguchi Y."/>
            <person name="Takahashi H."/>
        </authorList>
    </citation>
    <scope>NUCLEOTIDE SEQUENCE</scope>
    <source>
        <strain evidence="4">Kochi</strain>
    </source>
</reference>
<keyword evidence="5" id="KW-1185">Reference proteome</keyword>
<feature type="compositionally biased region" description="Basic residues" evidence="2">
    <location>
        <begin position="102"/>
        <end position="115"/>
    </location>
</feature>
<evidence type="ECO:0000256" key="1">
    <source>
        <dbReference type="PROSITE-ProRule" id="PRU00723"/>
    </source>
</evidence>
<organism evidence="4 5">
    <name type="scientific">Lates japonicus</name>
    <name type="common">Japanese lates</name>
    <dbReference type="NCBI Taxonomy" id="270547"/>
    <lineage>
        <taxon>Eukaryota</taxon>
        <taxon>Metazoa</taxon>
        <taxon>Chordata</taxon>
        <taxon>Craniata</taxon>
        <taxon>Vertebrata</taxon>
        <taxon>Euteleostomi</taxon>
        <taxon>Actinopterygii</taxon>
        <taxon>Neopterygii</taxon>
        <taxon>Teleostei</taxon>
        <taxon>Neoteleostei</taxon>
        <taxon>Acanthomorphata</taxon>
        <taxon>Carangaria</taxon>
        <taxon>Carangaria incertae sedis</taxon>
        <taxon>Centropomidae</taxon>
        <taxon>Lates</taxon>
    </lineage>
</organism>
<evidence type="ECO:0000259" key="3">
    <source>
        <dbReference type="PROSITE" id="PS50103"/>
    </source>
</evidence>
<comment type="caution">
    <text evidence="4">The sequence shown here is derived from an EMBL/GenBank/DDBJ whole genome shotgun (WGS) entry which is preliminary data.</text>
</comment>
<dbReference type="InterPro" id="IPR009097">
    <property type="entry name" value="Cyclic_Pdiesterase"/>
</dbReference>
<feature type="region of interest" description="Disordered" evidence="2">
    <location>
        <begin position="78"/>
        <end position="129"/>
    </location>
</feature>
<evidence type="ECO:0000313" key="4">
    <source>
        <dbReference type="EMBL" id="GLD63734.1"/>
    </source>
</evidence>
<dbReference type="PANTHER" id="PTHR46729:SF1">
    <property type="entry name" value="LEUKOCYTE RECEPTOR CLUSTER MEMBER 9"/>
    <property type="match status" value="1"/>
</dbReference>
<dbReference type="EMBL" id="BRZM01000063">
    <property type="protein sequence ID" value="GLD63734.1"/>
    <property type="molecule type" value="Genomic_DNA"/>
</dbReference>
<feature type="compositionally biased region" description="Basic and acidic residues" evidence="2">
    <location>
        <begin position="263"/>
        <end position="273"/>
    </location>
</feature>
<keyword evidence="1" id="KW-0479">Metal-binding</keyword>
<dbReference type="InterPro" id="IPR019510">
    <property type="entry name" value="AKAP7-like_phosphoesterase"/>
</dbReference>
<feature type="compositionally biased region" description="Polar residues" evidence="2">
    <location>
        <begin position="281"/>
        <end position="291"/>
    </location>
</feature>
<accession>A0AAD3RAY9</accession>
<dbReference type="Proteomes" id="UP001279410">
    <property type="component" value="Unassembled WGS sequence"/>
</dbReference>
<keyword evidence="4" id="KW-0675">Receptor</keyword>
<proteinExistence type="predicted"/>
<feature type="compositionally biased region" description="Basic and acidic residues" evidence="2">
    <location>
        <begin position="116"/>
        <end position="129"/>
    </location>
</feature>
<dbReference type="Pfam" id="PF10469">
    <property type="entry name" value="AKAP7_NLS"/>
    <property type="match status" value="1"/>
</dbReference>
<keyword evidence="1" id="KW-0863">Zinc-finger</keyword>
<name>A0AAD3RAY9_LATJO</name>
<dbReference type="AlphaFoldDB" id="A0AAD3RAY9"/>
<dbReference type="SUPFAM" id="SSF55144">
    <property type="entry name" value="LigT-like"/>
    <property type="match status" value="1"/>
</dbReference>
<evidence type="ECO:0000313" key="5">
    <source>
        <dbReference type="Proteomes" id="UP001279410"/>
    </source>
</evidence>
<dbReference type="GO" id="GO:0008270">
    <property type="term" value="F:zinc ion binding"/>
    <property type="evidence" value="ECO:0007669"/>
    <property type="project" value="UniProtKB-KW"/>
</dbReference>
<feature type="domain" description="C3H1-type" evidence="3">
    <location>
        <begin position="52"/>
        <end position="79"/>
    </location>
</feature>
<dbReference type="Gene3D" id="4.10.1000.10">
    <property type="entry name" value="Zinc finger, CCCH-type"/>
    <property type="match status" value="1"/>
</dbReference>
<dbReference type="PANTHER" id="PTHR46729">
    <property type="entry name" value="LEUKOCYTE RECEPTOR CLUSTER MEMBER 9"/>
    <property type="match status" value="1"/>
</dbReference>
<keyword evidence="1" id="KW-0862">Zinc</keyword>
<dbReference type="InterPro" id="IPR040459">
    <property type="entry name" value="MJ1316"/>
</dbReference>
<gene>
    <name evidence="4" type="ORF">AKAME5_001532900</name>
</gene>